<evidence type="ECO:0000313" key="1">
    <source>
        <dbReference type="EMBL" id="GME74596.1"/>
    </source>
</evidence>
<sequence>MKFNTALTLLLTSATTQAALSSEEAGALNILFQDINENRDEYQSYIVANTEVAFPTTLVQIYTAMTTYTDDSYTTLFADLPDDQVTSIEQLVTALPWYSTRLLPEIVSEFAGASAAASGSASGSVAATATDSDETVVVTAHASSYYAVSGSASAGGAYASGSGSSAKEHVSTAGDDGSSASASSSGKNSSSSASSSSSAGAPATGSIAVTGLSLVGVLVAALVL</sequence>
<protein>
    <submittedName>
        <fullName evidence="1">Unnamed protein product</fullName>
    </submittedName>
</protein>
<dbReference type="EMBL" id="BSXS01000964">
    <property type="protein sequence ID" value="GME74596.1"/>
    <property type="molecule type" value="Genomic_DNA"/>
</dbReference>
<name>A0ACB5SWC1_AMBMO</name>
<dbReference type="Proteomes" id="UP001165064">
    <property type="component" value="Unassembled WGS sequence"/>
</dbReference>
<organism evidence="1 2">
    <name type="scientific">Ambrosiozyma monospora</name>
    <name type="common">Yeast</name>
    <name type="synonym">Endomycopsis monosporus</name>
    <dbReference type="NCBI Taxonomy" id="43982"/>
    <lineage>
        <taxon>Eukaryota</taxon>
        <taxon>Fungi</taxon>
        <taxon>Dikarya</taxon>
        <taxon>Ascomycota</taxon>
        <taxon>Saccharomycotina</taxon>
        <taxon>Pichiomycetes</taxon>
        <taxon>Pichiales</taxon>
        <taxon>Pichiaceae</taxon>
        <taxon>Ambrosiozyma</taxon>
    </lineage>
</organism>
<keyword evidence="2" id="KW-1185">Reference proteome</keyword>
<comment type="caution">
    <text evidence="1">The sequence shown here is derived from an EMBL/GenBank/DDBJ whole genome shotgun (WGS) entry which is preliminary data.</text>
</comment>
<proteinExistence type="predicted"/>
<gene>
    <name evidence="1" type="ORF">Amon02_000182200</name>
</gene>
<reference evidence="1" key="1">
    <citation type="submission" date="2023-04" db="EMBL/GenBank/DDBJ databases">
        <title>Ambrosiozyma monospora NBRC 10751.</title>
        <authorList>
            <person name="Ichikawa N."/>
            <person name="Sato H."/>
            <person name="Tonouchi N."/>
        </authorList>
    </citation>
    <scope>NUCLEOTIDE SEQUENCE</scope>
    <source>
        <strain evidence="1">NBRC 10751</strain>
    </source>
</reference>
<evidence type="ECO:0000313" key="2">
    <source>
        <dbReference type="Proteomes" id="UP001165064"/>
    </source>
</evidence>
<accession>A0ACB5SWC1</accession>